<proteinExistence type="predicted"/>
<keyword evidence="1" id="KW-0472">Membrane</keyword>
<organism evidence="3 4">
    <name type="scientific">Enterococcus casseliflavus</name>
    <name type="common">Enterococcus flavescens</name>
    <dbReference type="NCBI Taxonomy" id="37734"/>
    <lineage>
        <taxon>Bacteria</taxon>
        <taxon>Bacillati</taxon>
        <taxon>Bacillota</taxon>
        <taxon>Bacilli</taxon>
        <taxon>Lactobacillales</taxon>
        <taxon>Enterococcaceae</taxon>
        <taxon>Enterococcus</taxon>
    </lineage>
</organism>
<accession>A0A415EPJ1</accession>
<dbReference type="Pfam" id="PF05223">
    <property type="entry name" value="MecA_N"/>
    <property type="match status" value="1"/>
</dbReference>
<dbReference type="SUPFAM" id="SSF54427">
    <property type="entry name" value="NTF2-like"/>
    <property type="match status" value="1"/>
</dbReference>
<dbReference type="EMBL" id="QRMZ01000022">
    <property type="protein sequence ID" value="RHK05251.1"/>
    <property type="molecule type" value="Genomic_DNA"/>
</dbReference>
<protein>
    <recommendedName>
        <fullName evidence="2">NTF2-like N-terminal transpeptidase domain-containing protein</fullName>
    </recommendedName>
</protein>
<sequence length="186" mass="21359">MERRSQQYRQKKKRILLMNGAAMTVLCAIFFVGYTIYSNKIKEEQSDLDLVVTNYEKALSEQDFSSYIQLFADESFESYGATKEEITQRYQAIFGGIGTKTLNFDAVRIKKNKSGEITFSYQLVVATQSGSFTTDDYQLVLEPKENGYRMAWDPDLIFPGMSEKDTVQFNVDEVIRGTYSIAMEKN</sequence>
<evidence type="ECO:0000256" key="1">
    <source>
        <dbReference type="SAM" id="Phobius"/>
    </source>
</evidence>
<dbReference type="InterPro" id="IPR032710">
    <property type="entry name" value="NTF2-like_dom_sf"/>
</dbReference>
<dbReference type="AlphaFoldDB" id="A0A415EPJ1"/>
<evidence type="ECO:0000259" key="2">
    <source>
        <dbReference type="Pfam" id="PF05223"/>
    </source>
</evidence>
<evidence type="ECO:0000313" key="3">
    <source>
        <dbReference type="EMBL" id="RHK05251.1"/>
    </source>
</evidence>
<reference evidence="3 4" key="1">
    <citation type="submission" date="2018-08" db="EMBL/GenBank/DDBJ databases">
        <title>A genome reference for cultivated species of the human gut microbiota.</title>
        <authorList>
            <person name="Zou Y."/>
            <person name="Xue W."/>
            <person name="Luo G."/>
        </authorList>
    </citation>
    <scope>NUCLEOTIDE SEQUENCE [LARGE SCALE GENOMIC DNA]</scope>
    <source>
        <strain evidence="3 4">AF48-16</strain>
    </source>
</reference>
<evidence type="ECO:0000313" key="4">
    <source>
        <dbReference type="Proteomes" id="UP000286288"/>
    </source>
</evidence>
<comment type="caution">
    <text evidence="3">The sequence shown here is derived from an EMBL/GenBank/DDBJ whole genome shotgun (WGS) entry which is preliminary data.</text>
</comment>
<keyword evidence="1" id="KW-0812">Transmembrane</keyword>
<keyword evidence="1" id="KW-1133">Transmembrane helix</keyword>
<dbReference type="Proteomes" id="UP000286288">
    <property type="component" value="Unassembled WGS sequence"/>
</dbReference>
<feature type="transmembrane region" description="Helical" evidence="1">
    <location>
        <begin position="16"/>
        <end position="37"/>
    </location>
</feature>
<feature type="domain" description="NTF2-like N-terminal transpeptidase" evidence="2">
    <location>
        <begin position="53"/>
        <end position="165"/>
    </location>
</feature>
<dbReference type="GO" id="GO:0046677">
    <property type="term" value="P:response to antibiotic"/>
    <property type="evidence" value="ECO:0007669"/>
    <property type="project" value="InterPro"/>
</dbReference>
<dbReference type="Gene3D" id="3.10.450.100">
    <property type="entry name" value="NTF2-like, domain 1"/>
    <property type="match status" value="1"/>
</dbReference>
<dbReference type="InterPro" id="IPR007887">
    <property type="entry name" value="MecA_N"/>
</dbReference>
<gene>
    <name evidence="3" type="ORF">DW084_14725</name>
</gene>
<name>A0A415EPJ1_ENTCA</name>